<evidence type="ECO:0000313" key="1">
    <source>
        <dbReference type="EMBL" id="POM58548.1"/>
    </source>
</evidence>
<accession>A0A2P4WZ22</accession>
<protein>
    <submittedName>
        <fullName evidence="1">Uncharacterized protein</fullName>
    </submittedName>
</protein>
<dbReference type="OrthoDB" id="122438at2759"/>
<reference evidence="1 2" key="1">
    <citation type="journal article" date="2017" name="Genome Biol. Evol.">
        <title>Phytophthora megakarya and P. palmivora, closely related causal agents of cacao black pod rot, underwent increases in genome sizes and gene numbers by different mechanisms.</title>
        <authorList>
            <person name="Ali S.S."/>
            <person name="Shao J."/>
            <person name="Lary D.J."/>
            <person name="Kronmiller B."/>
            <person name="Shen D."/>
            <person name="Strem M.D."/>
            <person name="Amoako-Attah I."/>
            <person name="Akrofi A.Y."/>
            <person name="Begoude B.A."/>
            <person name="Ten Hoopen G.M."/>
            <person name="Coulibaly K."/>
            <person name="Kebe B.I."/>
            <person name="Melnick R.L."/>
            <person name="Guiltinan M.J."/>
            <person name="Tyler B.M."/>
            <person name="Meinhardt L.W."/>
            <person name="Bailey B.A."/>
        </authorList>
    </citation>
    <scope>NUCLEOTIDE SEQUENCE [LARGE SCALE GENOMIC DNA]</scope>
    <source>
        <strain evidence="2">sbr112.9</strain>
    </source>
</reference>
<dbReference type="EMBL" id="NCKW01020210">
    <property type="protein sequence ID" value="POM58548.1"/>
    <property type="molecule type" value="Genomic_DNA"/>
</dbReference>
<gene>
    <name evidence="1" type="ORF">PHPALM_36790</name>
</gene>
<dbReference type="Proteomes" id="UP000237271">
    <property type="component" value="Unassembled WGS sequence"/>
</dbReference>
<name>A0A2P4WZ22_9STRA</name>
<evidence type="ECO:0000313" key="2">
    <source>
        <dbReference type="Proteomes" id="UP000237271"/>
    </source>
</evidence>
<organism evidence="1 2">
    <name type="scientific">Phytophthora palmivora</name>
    <dbReference type="NCBI Taxonomy" id="4796"/>
    <lineage>
        <taxon>Eukaryota</taxon>
        <taxon>Sar</taxon>
        <taxon>Stramenopiles</taxon>
        <taxon>Oomycota</taxon>
        <taxon>Peronosporomycetes</taxon>
        <taxon>Peronosporales</taxon>
        <taxon>Peronosporaceae</taxon>
        <taxon>Phytophthora</taxon>
    </lineage>
</organism>
<sequence length="101" mass="11430">MECYSIGTVRTDRLGLPVSLVGEKQNETAQEAPVNIERGTFKIAELAQISCFRALRWWNNTAVYMLASGGSVQFDRVVRRDKRTGEQAEIACPRVWKKTKP</sequence>
<proteinExistence type="predicted"/>
<dbReference type="AlphaFoldDB" id="A0A2P4WZ22"/>
<keyword evidence="2" id="KW-1185">Reference proteome</keyword>
<comment type="caution">
    <text evidence="1">The sequence shown here is derived from an EMBL/GenBank/DDBJ whole genome shotgun (WGS) entry which is preliminary data.</text>
</comment>